<evidence type="ECO:0000256" key="1">
    <source>
        <dbReference type="ARBA" id="ARBA00004173"/>
    </source>
</evidence>
<evidence type="ECO:0000313" key="8">
    <source>
        <dbReference type="Proteomes" id="UP000479000"/>
    </source>
</evidence>
<keyword evidence="8" id="KW-1185">Reference proteome</keyword>
<dbReference type="EMBL" id="CADCXU010025355">
    <property type="protein sequence ID" value="CAB0012376.1"/>
    <property type="molecule type" value="Genomic_DNA"/>
</dbReference>
<dbReference type="GO" id="GO:0006099">
    <property type="term" value="P:tricarboxylic acid cycle"/>
    <property type="evidence" value="ECO:0007669"/>
    <property type="project" value="TreeGrafter"/>
</dbReference>
<dbReference type="GO" id="GO:0006102">
    <property type="term" value="P:isocitrate metabolic process"/>
    <property type="evidence" value="ECO:0007669"/>
    <property type="project" value="TreeGrafter"/>
</dbReference>
<reference evidence="7 8" key="1">
    <citation type="submission" date="2020-02" db="EMBL/GenBank/DDBJ databases">
        <authorList>
            <person name="Ferguson B K."/>
        </authorList>
    </citation>
    <scope>NUCLEOTIDE SEQUENCE [LARGE SCALE GENOMIC DNA]</scope>
</reference>
<proteinExistence type="inferred from homology"/>
<keyword evidence="3" id="KW-0496">Mitochondrion</keyword>
<comment type="function">
    <text evidence="4">Regulatory subunit which plays a role in the allosteric regulation of the enzyme catalyzing the decarboxylation of isocitrate (ICT) into alpha-ketoglutarate. The heterodimer composed of the alpha (IDH3A) and beta (IDH3B) subunits and the heterodimer composed of the alpha (IDH3A) and gamma (IDH3G) subunits, have considerable basal activity but the full activity of the heterotetramer (containing two subunits of IDH3A, one of IDH3B and one of IDH3G) requires the assembly and cooperative function of both heterodimers.</text>
</comment>
<comment type="subcellular location">
    <subcellularLocation>
        <location evidence="1">Mitochondrion</location>
    </subcellularLocation>
</comment>
<dbReference type="PANTHER" id="PTHR11835:SF78">
    <property type="entry name" value="ISOCITRATE DEHYDROGENASE [NAD] SUBUNIT GAMMA, MITOCHONDRIAL"/>
    <property type="match status" value="1"/>
</dbReference>
<accession>A0A6H5H7Q5</accession>
<evidence type="ECO:0000256" key="5">
    <source>
        <dbReference type="ARBA" id="ARBA00049787"/>
    </source>
</evidence>
<gene>
    <name evidence="7" type="ORF">NTEN_LOCUS17120</name>
</gene>
<dbReference type="SUPFAM" id="SSF53659">
    <property type="entry name" value="Isocitrate/Isopropylmalate dehydrogenase-like"/>
    <property type="match status" value="1"/>
</dbReference>
<dbReference type="AlphaFoldDB" id="A0A6H5H7Q5"/>
<organism evidence="7 8">
    <name type="scientific">Nesidiocoris tenuis</name>
    <dbReference type="NCBI Taxonomy" id="355587"/>
    <lineage>
        <taxon>Eukaryota</taxon>
        <taxon>Metazoa</taxon>
        <taxon>Ecdysozoa</taxon>
        <taxon>Arthropoda</taxon>
        <taxon>Hexapoda</taxon>
        <taxon>Insecta</taxon>
        <taxon>Pterygota</taxon>
        <taxon>Neoptera</taxon>
        <taxon>Paraneoptera</taxon>
        <taxon>Hemiptera</taxon>
        <taxon>Heteroptera</taxon>
        <taxon>Panheteroptera</taxon>
        <taxon>Cimicomorpha</taxon>
        <taxon>Miridae</taxon>
        <taxon>Dicyphina</taxon>
        <taxon>Nesidiocoris</taxon>
    </lineage>
</organism>
<evidence type="ECO:0000256" key="4">
    <source>
        <dbReference type="ARBA" id="ARBA00049641"/>
    </source>
</evidence>
<evidence type="ECO:0000256" key="3">
    <source>
        <dbReference type="ARBA" id="ARBA00023128"/>
    </source>
</evidence>
<name>A0A6H5H7Q5_9HEMI</name>
<dbReference type="PANTHER" id="PTHR11835">
    <property type="entry name" value="DECARBOXYLATING DEHYDROGENASES-ISOCITRATE, ISOPROPYLMALATE, TARTRATE"/>
    <property type="match status" value="1"/>
</dbReference>
<evidence type="ECO:0000256" key="6">
    <source>
        <dbReference type="ARBA" id="ARBA00049809"/>
    </source>
</evidence>
<comment type="similarity">
    <text evidence="2">Belongs to the isocitrate and isopropylmalate dehydrogenases family.</text>
</comment>
<evidence type="ECO:0000313" key="7">
    <source>
        <dbReference type="EMBL" id="CAB0012376.1"/>
    </source>
</evidence>
<sequence length="125" mass="14725">MMRWSSNINTRIDLILKRNISLFRISLKAQIQWQIIVVEDLKYLRQNLNSQNEMNLMSNTEGEFSLLEHQPTEGVFEHLRVITAYNTKRVAEFAFRLAEESGRKKVSKLTQIIKLFTLINITNNK</sequence>
<protein>
    <recommendedName>
        <fullName evidence="6">Isocitric dehydrogenase subunit gamma</fullName>
    </recommendedName>
    <alternativeName>
        <fullName evidence="5">NAD(+)-specific ICDH subunit gamma</fullName>
    </alternativeName>
</protein>
<dbReference type="Proteomes" id="UP000479000">
    <property type="component" value="Unassembled WGS sequence"/>
</dbReference>
<dbReference type="Gene3D" id="3.40.718.10">
    <property type="entry name" value="Isopropylmalate Dehydrogenase"/>
    <property type="match status" value="1"/>
</dbReference>
<dbReference type="GO" id="GO:0005739">
    <property type="term" value="C:mitochondrion"/>
    <property type="evidence" value="ECO:0007669"/>
    <property type="project" value="UniProtKB-SubCell"/>
</dbReference>
<evidence type="ECO:0000256" key="2">
    <source>
        <dbReference type="ARBA" id="ARBA00007769"/>
    </source>
</evidence>